<evidence type="ECO:0000256" key="3">
    <source>
        <dbReference type="ARBA" id="ARBA00022692"/>
    </source>
</evidence>
<dbReference type="PIRSF" id="PIRSF005859">
    <property type="entry name" value="PBR"/>
    <property type="match status" value="1"/>
</dbReference>
<feature type="transmembrane region" description="Helical" evidence="6">
    <location>
        <begin position="86"/>
        <end position="104"/>
    </location>
</feature>
<gene>
    <name evidence="7" type="ORF">AXK61_05030</name>
</gene>
<feature type="transmembrane region" description="Helical" evidence="6">
    <location>
        <begin position="53"/>
        <end position="74"/>
    </location>
</feature>
<evidence type="ECO:0000256" key="2">
    <source>
        <dbReference type="ARBA" id="ARBA00007524"/>
    </source>
</evidence>
<dbReference type="PANTHER" id="PTHR10057">
    <property type="entry name" value="PERIPHERAL-TYPE BENZODIAZEPINE RECEPTOR"/>
    <property type="match status" value="1"/>
</dbReference>
<dbReference type="Proteomes" id="UP000070409">
    <property type="component" value="Unassembled WGS sequence"/>
</dbReference>
<keyword evidence="7" id="KW-0675">Receptor</keyword>
<reference evidence="7 8" key="1">
    <citation type="submission" date="2016-02" db="EMBL/GenBank/DDBJ databases">
        <authorList>
            <person name="Teng J.L."/>
            <person name="Tang Y."/>
            <person name="Huang Y."/>
            <person name="Guo F."/>
            <person name="Wei W."/>
            <person name="Chen J.H."/>
            <person name="Wong S.Y."/>
            <person name="Lau S.K."/>
            <person name="Woo P.C."/>
        </authorList>
    </citation>
    <scope>NUCLEOTIDE SEQUENCE [LARGE SCALE GENOMIC DNA]</scope>
    <source>
        <strain evidence="7 8">JCM 13375</strain>
    </source>
</reference>
<evidence type="ECO:0000313" key="8">
    <source>
        <dbReference type="Proteomes" id="UP000070409"/>
    </source>
</evidence>
<evidence type="ECO:0000256" key="5">
    <source>
        <dbReference type="ARBA" id="ARBA00023136"/>
    </source>
</evidence>
<evidence type="ECO:0000256" key="1">
    <source>
        <dbReference type="ARBA" id="ARBA00004141"/>
    </source>
</evidence>
<comment type="subcellular location">
    <subcellularLocation>
        <location evidence="1">Membrane</location>
        <topology evidence="1">Multi-pass membrane protein</topology>
    </subcellularLocation>
</comment>
<name>A0A137Z6U1_9ACTN</name>
<dbReference type="InterPro" id="IPR038330">
    <property type="entry name" value="TspO/MBR-related_sf"/>
</dbReference>
<keyword evidence="4 6" id="KW-1133">Transmembrane helix</keyword>
<feature type="transmembrane region" description="Helical" evidence="6">
    <location>
        <begin position="110"/>
        <end position="130"/>
    </location>
</feature>
<dbReference type="PANTHER" id="PTHR10057:SF0">
    <property type="entry name" value="TRANSLOCATOR PROTEIN"/>
    <property type="match status" value="1"/>
</dbReference>
<accession>A0A137Z6U1</accession>
<dbReference type="RefSeq" id="WP_068746404.1">
    <property type="nucleotide sequence ID" value="NZ_LSRE01000034.1"/>
</dbReference>
<dbReference type="EMBL" id="LSRE01000034">
    <property type="protein sequence ID" value="KXO93904.1"/>
    <property type="molecule type" value="Genomic_DNA"/>
</dbReference>
<protein>
    <submittedName>
        <fullName evidence="7">Peripheral-type benzodiazepine receptor</fullName>
    </submittedName>
</protein>
<keyword evidence="8" id="KW-1185">Reference proteome</keyword>
<keyword evidence="5 6" id="KW-0472">Membrane</keyword>
<evidence type="ECO:0000313" key="7">
    <source>
        <dbReference type="EMBL" id="KXO93904.1"/>
    </source>
</evidence>
<comment type="caution">
    <text evidence="7">The sequence shown here is derived from an EMBL/GenBank/DDBJ whole genome shotgun (WGS) entry which is preliminary data.</text>
</comment>
<feature type="transmembrane region" description="Helical" evidence="6">
    <location>
        <begin position="137"/>
        <end position="158"/>
    </location>
</feature>
<comment type="similarity">
    <text evidence="2">Belongs to the TspO/BZRP family.</text>
</comment>
<dbReference type="Gene3D" id="1.20.1260.100">
    <property type="entry name" value="TspO/MBR protein"/>
    <property type="match status" value="1"/>
</dbReference>
<sequence length="163" mass="17595">MTGSSDSRSRWHPLALVISLAAVAVVALLGGLASADAADEYARLAQPPWAPPSGLFGPAWGLLYLLMAIAAWLVWRRNPSWNSRAIQLYAVQLLVNLAWTPLFFALELRAVALGVIVLLDVLVIATIAAFSAVRRIAALLLVPYLGWILFATALNYSIVMLNS</sequence>
<keyword evidence="3 6" id="KW-0812">Transmembrane</keyword>
<evidence type="ECO:0000256" key="4">
    <source>
        <dbReference type="ARBA" id="ARBA00022989"/>
    </source>
</evidence>
<dbReference type="CDD" id="cd15904">
    <property type="entry name" value="TSPO_MBR"/>
    <property type="match status" value="1"/>
</dbReference>
<proteinExistence type="inferred from homology"/>
<evidence type="ECO:0000256" key="6">
    <source>
        <dbReference type="SAM" id="Phobius"/>
    </source>
</evidence>
<organism evidence="7 8">
    <name type="scientific">Tsukamurella pseudospumae</name>
    <dbReference type="NCBI Taxonomy" id="239498"/>
    <lineage>
        <taxon>Bacteria</taxon>
        <taxon>Bacillati</taxon>
        <taxon>Actinomycetota</taxon>
        <taxon>Actinomycetes</taxon>
        <taxon>Mycobacteriales</taxon>
        <taxon>Tsukamurellaceae</taxon>
        <taxon>Tsukamurella</taxon>
    </lineage>
</organism>
<dbReference type="Pfam" id="PF03073">
    <property type="entry name" value="TspO_MBR"/>
    <property type="match status" value="1"/>
</dbReference>
<dbReference type="InterPro" id="IPR004307">
    <property type="entry name" value="TspO_MBR"/>
</dbReference>